<dbReference type="Proteomes" id="UP001164746">
    <property type="component" value="Chromosome 2"/>
</dbReference>
<dbReference type="EMBL" id="CP111013">
    <property type="protein sequence ID" value="WAQ95837.1"/>
    <property type="molecule type" value="Genomic_DNA"/>
</dbReference>
<protein>
    <submittedName>
        <fullName evidence="1">Uncharacterized protein</fullName>
    </submittedName>
</protein>
<proteinExistence type="predicted"/>
<reference evidence="1" key="1">
    <citation type="submission" date="2022-11" db="EMBL/GenBank/DDBJ databases">
        <title>Centuries of genome instability and evolution in soft-shell clam transmissible cancer (bioRxiv).</title>
        <authorList>
            <person name="Hart S.F.M."/>
            <person name="Yonemitsu M.A."/>
            <person name="Giersch R.M."/>
            <person name="Beal B.F."/>
            <person name="Arriagada G."/>
            <person name="Davis B.W."/>
            <person name="Ostrander E.A."/>
            <person name="Goff S.P."/>
            <person name="Metzger M.J."/>
        </authorList>
    </citation>
    <scope>NUCLEOTIDE SEQUENCE</scope>
    <source>
        <strain evidence="1">MELC-2E11</strain>
        <tissue evidence="1">Siphon/mantle</tissue>
    </source>
</reference>
<sequence length="71" mass="8139">MDENWVPSTKPQTTSCSLPDHLTELIERNEDMGHTDLVEFKIDTGDNKPVRTPAYRLPLAKKELAEQAIFR</sequence>
<evidence type="ECO:0000313" key="2">
    <source>
        <dbReference type="Proteomes" id="UP001164746"/>
    </source>
</evidence>
<name>A0ABY7DGK8_MYAAR</name>
<gene>
    <name evidence="1" type="ORF">MAR_028527</name>
</gene>
<keyword evidence="2" id="KW-1185">Reference proteome</keyword>
<accession>A0ABY7DGK8</accession>
<evidence type="ECO:0000313" key="1">
    <source>
        <dbReference type="EMBL" id="WAQ95837.1"/>
    </source>
</evidence>
<organism evidence="1 2">
    <name type="scientific">Mya arenaria</name>
    <name type="common">Soft-shell clam</name>
    <dbReference type="NCBI Taxonomy" id="6604"/>
    <lineage>
        <taxon>Eukaryota</taxon>
        <taxon>Metazoa</taxon>
        <taxon>Spiralia</taxon>
        <taxon>Lophotrochozoa</taxon>
        <taxon>Mollusca</taxon>
        <taxon>Bivalvia</taxon>
        <taxon>Autobranchia</taxon>
        <taxon>Heteroconchia</taxon>
        <taxon>Euheterodonta</taxon>
        <taxon>Imparidentia</taxon>
        <taxon>Neoheterodontei</taxon>
        <taxon>Myida</taxon>
        <taxon>Myoidea</taxon>
        <taxon>Myidae</taxon>
        <taxon>Mya</taxon>
    </lineage>
</organism>